<dbReference type="Proteomes" id="UP000320773">
    <property type="component" value="Unassembled WGS sequence"/>
</dbReference>
<dbReference type="GO" id="GO:0008643">
    <property type="term" value="P:carbohydrate transport"/>
    <property type="evidence" value="ECO:0007669"/>
    <property type="project" value="InterPro"/>
</dbReference>
<dbReference type="GO" id="GO:0015288">
    <property type="term" value="F:porin activity"/>
    <property type="evidence" value="ECO:0007669"/>
    <property type="project" value="InterPro"/>
</dbReference>
<accession>A0A543G869</accession>
<gene>
    <name evidence="3" type="ORF">BC670_3324</name>
</gene>
<feature type="signal peptide" evidence="2">
    <location>
        <begin position="1"/>
        <end position="20"/>
    </location>
</feature>
<comment type="similarity">
    <text evidence="1 2">Belongs to the OprB family.</text>
</comment>
<dbReference type="InterPro" id="IPR007049">
    <property type="entry name" value="Carb-sel_porin_OprB"/>
</dbReference>
<evidence type="ECO:0000313" key="4">
    <source>
        <dbReference type="Proteomes" id="UP000320773"/>
    </source>
</evidence>
<protein>
    <submittedName>
        <fullName evidence="3">High affinity Mn2+ porin</fullName>
    </submittedName>
</protein>
<feature type="chain" id="PRO_5022259767" evidence="2">
    <location>
        <begin position="21"/>
        <end position="420"/>
    </location>
</feature>
<proteinExistence type="inferred from homology"/>
<reference evidence="3 4" key="1">
    <citation type="submission" date="2019-06" db="EMBL/GenBank/DDBJ databases">
        <title>Genomic Encyclopedia of Archaeal and Bacterial Type Strains, Phase II (KMG-II): from individual species to whole genera.</title>
        <authorList>
            <person name="Goeker M."/>
        </authorList>
    </citation>
    <scope>NUCLEOTIDE SEQUENCE [LARGE SCALE GENOMIC DNA]</scope>
    <source>
        <strain evidence="3 4">DSM 24789</strain>
    </source>
</reference>
<comment type="caution">
    <text evidence="3">The sequence shown here is derived from an EMBL/GenBank/DDBJ whole genome shotgun (WGS) entry which is preliminary data.</text>
</comment>
<dbReference type="InterPro" id="IPR038673">
    <property type="entry name" value="OprB_sf"/>
</dbReference>
<dbReference type="AlphaFoldDB" id="A0A543G869"/>
<dbReference type="Gene3D" id="2.40.160.180">
    <property type="entry name" value="Carbohydrate-selective porin OprB"/>
    <property type="match status" value="1"/>
</dbReference>
<keyword evidence="2" id="KW-0732">Signal</keyword>
<dbReference type="GO" id="GO:0016020">
    <property type="term" value="C:membrane"/>
    <property type="evidence" value="ECO:0007669"/>
    <property type="project" value="InterPro"/>
</dbReference>
<dbReference type="Pfam" id="PF04966">
    <property type="entry name" value="OprB"/>
    <property type="match status" value="1"/>
</dbReference>
<organism evidence="3 4">
    <name type="scientific">Flavobacterium branchiophilum</name>
    <dbReference type="NCBI Taxonomy" id="55197"/>
    <lineage>
        <taxon>Bacteria</taxon>
        <taxon>Pseudomonadati</taxon>
        <taxon>Bacteroidota</taxon>
        <taxon>Flavobacteriia</taxon>
        <taxon>Flavobacteriales</taxon>
        <taxon>Flavobacteriaceae</taxon>
        <taxon>Flavobacterium</taxon>
    </lineage>
</organism>
<name>A0A543G869_9FLAO</name>
<evidence type="ECO:0000313" key="3">
    <source>
        <dbReference type="EMBL" id="TQM42277.1"/>
    </source>
</evidence>
<evidence type="ECO:0000256" key="2">
    <source>
        <dbReference type="RuleBase" id="RU363072"/>
    </source>
</evidence>
<dbReference type="EMBL" id="VFPJ01000001">
    <property type="protein sequence ID" value="TQM42277.1"/>
    <property type="molecule type" value="Genomic_DNA"/>
</dbReference>
<dbReference type="RefSeq" id="WP_089079506.1">
    <property type="nucleotide sequence ID" value="NZ_VFPJ01000001.1"/>
</dbReference>
<sequence>MKIKITFLLTCFGCFASILAQQQQDSIEGYSLKFQMTSIYQWHPEFAAKYSGQNSMLSEEQRALSLTSTLFLDVPLWKGATFTFNPEMSGGEGLSTAKGLGGFPNGETFRIGDHKPVVYMARMLIEQAFEFKNKARLTVVFGKFGLADYFDTNTYSHDPRTQFLNWSLMTHGAWDYAANTRGYTDGLYANYQWHQWQFRTSISALPTNANGPNLYFSFDKSYAINTEIERIVVFKNNDWGVIKCIGYRNLANMGSYQQANNVGQTPDITAVRQEGRTKYGIGLNAEYTHQESWGIFGRASYNDGKNETWAFTEIDQSASIGLSIKGKNWNRNQDFAGIALVANGLSKVHQEYQRLGGNGFMIGDGTINYGSEKILEAFYAFAVPKSNITLTPDYQFAINPGYNKDRGPISFLALRFHVEF</sequence>
<evidence type="ECO:0000256" key="1">
    <source>
        <dbReference type="ARBA" id="ARBA00008769"/>
    </source>
</evidence>